<dbReference type="OrthoDB" id="4757095at2759"/>
<dbReference type="Proteomes" id="UP000326757">
    <property type="component" value="Unassembled WGS sequence"/>
</dbReference>
<accession>A0A5N6K1V2</accession>
<comment type="caution">
    <text evidence="3">The sequence shown here is derived from an EMBL/GenBank/DDBJ whole genome shotgun (WGS) entry which is preliminary data.</text>
</comment>
<proteinExistence type="predicted"/>
<dbReference type="PANTHER" id="PTHR38790:SF4">
    <property type="entry name" value="2EXR DOMAIN-CONTAINING PROTEIN"/>
    <property type="match status" value="1"/>
</dbReference>
<evidence type="ECO:0000313" key="4">
    <source>
        <dbReference type="Proteomes" id="UP000326757"/>
    </source>
</evidence>
<feature type="domain" description="DUF7730" evidence="2">
    <location>
        <begin position="171"/>
        <end position="383"/>
    </location>
</feature>
<dbReference type="PANTHER" id="PTHR38790">
    <property type="entry name" value="2EXR DOMAIN-CONTAINING PROTEIN-RELATED"/>
    <property type="match status" value="1"/>
</dbReference>
<dbReference type="EMBL" id="VIGI01000009">
    <property type="protein sequence ID" value="KAB8296105.1"/>
    <property type="molecule type" value="Genomic_DNA"/>
</dbReference>
<dbReference type="AlphaFoldDB" id="A0A5N6K1V2"/>
<gene>
    <name evidence="3" type="ORF">EYC80_008902</name>
</gene>
<keyword evidence="4" id="KW-1185">Reference proteome</keyword>
<reference evidence="3 4" key="1">
    <citation type="submission" date="2019-06" db="EMBL/GenBank/DDBJ databases">
        <title>Genome Sequence of the Brown Rot Fungal Pathogen Monilinia laxa.</title>
        <authorList>
            <person name="De Miccolis Angelini R.M."/>
            <person name="Landi L."/>
            <person name="Abate D."/>
            <person name="Pollastro S."/>
            <person name="Romanazzi G."/>
            <person name="Faretra F."/>
        </authorList>
    </citation>
    <scope>NUCLEOTIDE SEQUENCE [LARGE SCALE GENOMIC DNA]</scope>
    <source>
        <strain evidence="3 4">Mlax316</strain>
    </source>
</reference>
<dbReference type="Pfam" id="PF24864">
    <property type="entry name" value="DUF7730"/>
    <property type="match status" value="1"/>
</dbReference>
<feature type="compositionally biased region" description="Basic and acidic residues" evidence="1">
    <location>
        <begin position="120"/>
        <end position="132"/>
    </location>
</feature>
<evidence type="ECO:0000313" key="3">
    <source>
        <dbReference type="EMBL" id="KAB8296105.1"/>
    </source>
</evidence>
<protein>
    <recommendedName>
        <fullName evidence="2">DUF7730 domain-containing protein</fullName>
    </recommendedName>
</protein>
<feature type="region of interest" description="Disordered" evidence="1">
    <location>
        <begin position="81"/>
        <end position="133"/>
    </location>
</feature>
<name>A0A5N6K1V2_MONLA</name>
<organism evidence="3 4">
    <name type="scientific">Monilinia laxa</name>
    <name type="common">Brown rot fungus</name>
    <name type="synonym">Sclerotinia laxa</name>
    <dbReference type="NCBI Taxonomy" id="61186"/>
    <lineage>
        <taxon>Eukaryota</taxon>
        <taxon>Fungi</taxon>
        <taxon>Dikarya</taxon>
        <taxon>Ascomycota</taxon>
        <taxon>Pezizomycotina</taxon>
        <taxon>Leotiomycetes</taxon>
        <taxon>Helotiales</taxon>
        <taxon>Sclerotiniaceae</taxon>
        <taxon>Monilinia</taxon>
    </lineage>
</organism>
<dbReference type="InterPro" id="IPR056632">
    <property type="entry name" value="DUF7730"/>
</dbReference>
<evidence type="ECO:0000259" key="2">
    <source>
        <dbReference type="Pfam" id="PF24864"/>
    </source>
</evidence>
<sequence length="435" mass="49022">MSVVICEPLAEYHQIDSFIDIYSETFWELPHQYHIKGAIAFMNTEMTTKPSDVLPPSRRHLWGPERRRLSSHLIQKALDALPGSRSSDHLPSKPYKAAKRPYGEKFTGKPSKSYAPEAPVSERRARKAKGERPLTPMEGYGLGVFGMGFEVESGEGVNQGVGHVERKFFGQGGSKLFEKLPKEVRLEIYRWVLGDKVLHIVRRKDRLGHVVCKCDRDSEIAGAREEDGCIMAGCRGVKIPGGSGVHERIGEGSGGLIQLLQVCRRLYSEAIPLLYATNTFNFDSLESLISFSNEILPRRFDSIISLSFSLNFSTSHIFNESSCNDLPRWERTWMIIGSMKSLKSLEATIIWPRKIPAWSHELRLLEPLKMVAGLGKEGFEVRLRELSREARDRGKARAYEVGRGFDVGSAKIVPAVGFDEETEDDLPFKLIRMKV</sequence>
<evidence type="ECO:0000256" key="1">
    <source>
        <dbReference type="SAM" id="MobiDB-lite"/>
    </source>
</evidence>